<dbReference type="GO" id="GO:0003677">
    <property type="term" value="F:DNA binding"/>
    <property type="evidence" value="ECO:0007669"/>
    <property type="project" value="InterPro"/>
</dbReference>
<feature type="compositionally biased region" description="Polar residues" evidence="3">
    <location>
        <begin position="147"/>
        <end position="157"/>
    </location>
</feature>
<keyword evidence="1" id="KW-0479">Metal-binding</keyword>
<dbReference type="SMART" id="SM00906">
    <property type="entry name" value="Fungal_trans"/>
    <property type="match status" value="1"/>
</dbReference>
<dbReference type="CDD" id="cd12148">
    <property type="entry name" value="fungal_TF_MHR"/>
    <property type="match status" value="1"/>
</dbReference>
<dbReference type="Pfam" id="PF00172">
    <property type="entry name" value="Zn_clus"/>
    <property type="match status" value="1"/>
</dbReference>
<dbReference type="GO" id="GO:0006351">
    <property type="term" value="P:DNA-templated transcription"/>
    <property type="evidence" value="ECO:0007669"/>
    <property type="project" value="InterPro"/>
</dbReference>
<dbReference type="PROSITE" id="PS50048">
    <property type="entry name" value="ZN2_CY6_FUNGAL_2"/>
    <property type="match status" value="1"/>
</dbReference>
<dbReference type="GO" id="GO:0000981">
    <property type="term" value="F:DNA-binding transcription factor activity, RNA polymerase II-specific"/>
    <property type="evidence" value="ECO:0007669"/>
    <property type="project" value="InterPro"/>
</dbReference>
<dbReference type="SUPFAM" id="SSF57701">
    <property type="entry name" value="Zn2/Cys6 DNA-binding domain"/>
    <property type="match status" value="1"/>
</dbReference>
<dbReference type="EMBL" id="JAXLQG010000028">
    <property type="protein sequence ID" value="KAK5528130.1"/>
    <property type="molecule type" value="Genomic_DNA"/>
</dbReference>
<dbReference type="AlphaFoldDB" id="A0AAV9PUJ2"/>
<dbReference type="PANTHER" id="PTHR47425">
    <property type="entry name" value="FARB-RELATED"/>
    <property type="match status" value="1"/>
</dbReference>
<evidence type="ECO:0000256" key="3">
    <source>
        <dbReference type="SAM" id="MobiDB-lite"/>
    </source>
</evidence>
<keyword evidence="6" id="KW-1185">Reference proteome</keyword>
<dbReference type="Pfam" id="PF04082">
    <property type="entry name" value="Fungal_trans"/>
    <property type="match status" value="1"/>
</dbReference>
<evidence type="ECO:0000259" key="4">
    <source>
        <dbReference type="PROSITE" id="PS50048"/>
    </source>
</evidence>
<dbReference type="InterPro" id="IPR001138">
    <property type="entry name" value="Zn2Cys6_DnaBD"/>
</dbReference>
<evidence type="ECO:0000313" key="5">
    <source>
        <dbReference type="EMBL" id="KAK5528130.1"/>
    </source>
</evidence>
<feature type="region of interest" description="Disordered" evidence="3">
    <location>
        <begin position="147"/>
        <end position="172"/>
    </location>
</feature>
<proteinExistence type="predicted"/>
<dbReference type="CDD" id="cd00067">
    <property type="entry name" value="GAL4"/>
    <property type="match status" value="1"/>
</dbReference>
<reference evidence="5 6" key="1">
    <citation type="submission" date="2023-06" db="EMBL/GenBank/DDBJ databases">
        <title>Black Yeasts Isolated from many extreme environments.</title>
        <authorList>
            <person name="Coleine C."/>
            <person name="Stajich J.E."/>
            <person name="Selbmann L."/>
        </authorList>
    </citation>
    <scope>NUCLEOTIDE SEQUENCE [LARGE SCALE GENOMIC DNA]</scope>
    <source>
        <strain evidence="5 6">CCFEE 5887</strain>
    </source>
</reference>
<evidence type="ECO:0000256" key="1">
    <source>
        <dbReference type="ARBA" id="ARBA00022723"/>
    </source>
</evidence>
<comment type="caution">
    <text evidence="5">The sequence shown here is derived from an EMBL/GenBank/DDBJ whole genome shotgun (WGS) entry which is preliminary data.</text>
</comment>
<dbReference type="InterPro" id="IPR036864">
    <property type="entry name" value="Zn2-C6_fun-type_DNA-bd_sf"/>
</dbReference>
<dbReference type="Gene3D" id="4.10.240.10">
    <property type="entry name" value="Zn(2)-C6 fungal-type DNA-binding domain"/>
    <property type="match status" value="1"/>
</dbReference>
<accession>A0AAV9PUJ2</accession>
<organism evidence="5 6">
    <name type="scientific">Vermiconidia calcicola</name>
    <dbReference type="NCBI Taxonomy" id="1690605"/>
    <lineage>
        <taxon>Eukaryota</taxon>
        <taxon>Fungi</taxon>
        <taxon>Dikarya</taxon>
        <taxon>Ascomycota</taxon>
        <taxon>Pezizomycotina</taxon>
        <taxon>Dothideomycetes</taxon>
        <taxon>Dothideomycetidae</taxon>
        <taxon>Mycosphaerellales</taxon>
        <taxon>Extremaceae</taxon>
        <taxon>Vermiconidia</taxon>
    </lineage>
</organism>
<feature type="domain" description="Zn(2)-C6 fungal-type" evidence="4">
    <location>
        <begin position="32"/>
        <end position="63"/>
    </location>
</feature>
<sequence length="738" mass="82750">MTSELPVTAAQSMYSPMIRPSGLPGPRRARAACTWCRSRKIRCNAQQGQSCHNCIMENVQCILTPKVRRQKRPKCSTLKDFTQLCTQQRQASFQQLTNDDSQSHSTPASRGDLNTLGSCDALSSLEDDDGIDWRAAAFETVPLPISSDPSTSGSCDRTFLESDTSRSPATPEIPSFIEPIPSYLTREDVDYLHRKGALRVPEIELRDALLESYVHYIHPCYPILELGVLKDSIQGTSDNRVSLLLFQAIMFAGAAWVDVKLLRRLGFLTRKAARKAFYLKVKDRLSLVQTLVLLSLWWEGPNEQKDGWYWSGLSLSVARTIGLNRDVNSKHLSPELRALRRRLWWCCAMRDTIASFGTSRPPRLRDSDFEVAPLTLEDFEYDEFRLSDLSDMGGHNSKNQRQLAGICIETAGICRIIGRVLQAAYNETELGNIDSLYFNSVSKKGRSTIEPQKLRDIQEDIRRWLENVPTEALHVGPIPASSSKHEQALLVHRAMLSMLYHTGLIMLHRQRSCVHEASLLPEREPRTIVREAAAQVNKIVMDLYKADLMKDLPATGISCLFPVSISHVLDIRSNDPVLSRGGRRRLEECKQALRELADAHIAAEWAVNFLTYVQSSASAPPRTHHTRIPNAVNTPRRSVVPGQSQIAEPTLSSQVSNQSQLQLQESHHKSQAIDEANEVGVLATEQLANTVDQSIELDALSPTTYDSLSDMINFPEMWMSFPETQDTAVDPGWLPDGI</sequence>
<gene>
    <name evidence="5" type="ORF">LTR25_010645</name>
</gene>
<name>A0AAV9PUJ2_9PEZI</name>
<evidence type="ECO:0000256" key="2">
    <source>
        <dbReference type="ARBA" id="ARBA00023242"/>
    </source>
</evidence>
<dbReference type="SMART" id="SM00066">
    <property type="entry name" value="GAL4"/>
    <property type="match status" value="1"/>
</dbReference>
<keyword evidence="2" id="KW-0539">Nucleus</keyword>
<dbReference type="InterPro" id="IPR007219">
    <property type="entry name" value="XnlR_reg_dom"/>
</dbReference>
<dbReference type="GO" id="GO:0008270">
    <property type="term" value="F:zinc ion binding"/>
    <property type="evidence" value="ECO:0007669"/>
    <property type="project" value="InterPro"/>
</dbReference>
<dbReference type="Proteomes" id="UP001345827">
    <property type="component" value="Unassembled WGS sequence"/>
</dbReference>
<dbReference type="PANTHER" id="PTHR47425:SF2">
    <property type="entry name" value="FARB-RELATED"/>
    <property type="match status" value="1"/>
</dbReference>
<dbReference type="InterPro" id="IPR052761">
    <property type="entry name" value="Fungal_Detox/Toxin_TFs"/>
</dbReference>
<protein>
    <recommendedName>
        <fullName evidence="4">Zn(2)-C6 fungal-type domain-containing protein</fullName>
    </recommendedName>
</protein>
<feature type="region of interest" description="Disordered" evidence="3">
    <location>
        <begin position="618"/>
        <end position="644"/>
    </location>
</feature>
<feature type="compositionally biased region" description="Polar residues" evidence="3">
    <location>
        <begin position="631"/>
        <end position="644"/>
    </location>
</feature>
<evidence type="ECO:0000313" key="6">
    <source>
        <dbReference type="Proteomes" id="UP001345827"/>
    </source>
</evidence>
<dbReference type="PROSITE" id="PS00463">
    <property type="entry name" value="ZN2_CY6_FUNGAL_1"/>
    <property type="match status" value="1"/>
</dbReference>